<dbReference type="EMBL" id="CAMXCT020006755">
    <property type="protein sequence ID" value="CAL1172886.1"/>
    <property type="molecule type" value="Genomic_DNA"/>
</dbReference>
<sequence>MQMMRIQHGDYIRVAIPPFKHEQVPTRLAVQCAQAGFSPQQTLRRFQQRGDDTDSLYSMISAAQPTGDATAFFQLHCTSSGDAPSTTWDQAHPQAFAVRPTDDDPRPSWISQMHAAFTEEACTEFDEEGPVAYVETWFVKGYFAHVSEHSKTFRLTQEIAWWRDELIELWRDKIDLHRPVQIYWVQPTPITSSTRERLGHIILCQDVKDFLAPALLTVEFHADDSYRFGQAAAMLPNPVTVFDIKHLARLARHCSSRRCTLRHGRQFWSEHEARRFSAGAGLTFGVLPPIRDLHVGSEHVSSPSLEPSNIHGQDEEEDIIPAQPPLHDQSLFTRRLFELWDRQAVFGPAHLERLLRVETWYLEGRHVKHHDEQRNVMLAEDYWTWEGILTHRWRDFVLPGIDVDFTIVTPTPSSAPPLEIHIILHQRVFEFDRPSIVTVRDNAVLRGHAYTAAVLLPSAVTKEDIILRMGKTFSCPPQRPDAVCTCWHGALEVEDFRPFPNRDGFAFDLHVHRQLPVGFWSDEEEDTGAAASTSLLQFSLQARRAPVQEQIQPDEEPPADPVRADSGSLSSETQWIDMAPAIRQYEWIDTHFFLPQFDVPNLPECHAAWEWIQHWWDPSQPCFQLCIYTDGSFSKVVKEQEAPGGAAVAAFVLQPDGWRFAGALSSALDDATNAYVSELSAITVAIKFAYDIIKMNVAGFGFAPSFVCRHDATTVGRQADGSWQCISCPLLGKALRSIVLLVEHAFDVIVKFEHIKGHSGEPGNELVDFLADAARVGQALTPFDEWLGFISQRHIVEAVQWVWLIVAPDFAACWQEQSIAFPPPQTTPHPDLLPVPETHAMSQEDASDQACVALSFISGDRNTRKPHQKQTLRHLDVKAIEWGGLQASCDLQVDVHSHLDHLQSQLVEHLIPQGRSGRRVPIKQTMSDATWELVCEKRDWRQTLHEHQKTQRHSILNQIFTSWRDGRADAIAEFDRLHAMQDRLIAGALWQFRRLGRLVSAALRKDDCRFFESLLAEGAEFLNPAEVKNLWRTVRRSLPKCQQRKIGYNPHNLVSLEGQWAPHFEALECGVPLAGSSLVDHCARANLLAQEGRPRQVTLQQLPSLCELEDALRQTQADRSTGFDPVPSAVYHLHAPFLAKYFYQVLLKAFMWGCEPVQSKGGELKMLPKKPGAIEVQHFRGILLLPTFAKRLHAILRARLMQQTALRRDPGQMGGFKGQQVAFGSHLIRALTNVFAAKGWSSAVVFVDLSTAFHHLVRQLVVGVGETEELKVVLEALAHSPNAEAAGQLGRHLVGILEHAGIDVLLLRLLRDVHSGTWYSLTGATLTQTHRGTRPGSPLADSIFHILMGDIAKSLRRWICMQSDYINLLSQLELDPIMVIWSDDLAVPWATSTAAALPLAIEKLVQEIDTQFGRRGFTVNFAKGKTSVVLSLIGAGAPDLRRSLQLGPNPGMEIRLQVDRLGYARRLFQVGPAELHQILHLEKAHCQTSWIDGLVADLQWVREIVPQAIPHFEGTDLTAVIDYWQQEGIPWKSHLKRVVKKHKLQEEMMSEVHMAHDTILKTLRQAGATFVPDSDQVFGHPRAASSFDCTCGRSFNTPQGLALHRWKVHGIHAPEHAFVTGGEVNQCFDYLSRMGFQAPFEAQCLPPALKGAVRLDALRAEGPLRPLVPYQQELLGHIEQELDTHYKHLIPQCVPEDPVDAGLRLGDTLTTGTRKWVQAFCARQAEHLPDLIDWWFGCLATFGTDFEDWAAETFVAWGEHCLPDISDSAMDGEVEYVLDEAYSEMVDLLPCTLTRRKIGALLQRQRSLQAELAAPLQPHRPVRRGTANPKERSATRHRVPSLFSEQGSWQSLFRSIAWHAVPEDRGIPLLSAPGERPVLLVVHLFSGRRRAGDFHWHLQHMGDTMGVTFVILSMEWVTGAADASAAIRANLGKIL</sequence>
<dbReference type="InterPro" id="IPR012337">
    <property type="entry name" value="RNaseH-like_sf"/>
</dbReference>
<name>A0A9P1GRI6_9DINO</name>
<dbReference type="EMBL" id="CAMXCT010006755">
    <property type="protein sequence ID" value="CAI4019511.1"/>
    <property type="molecule type" value="Genomic_DNA"/>
</dbReference>
<dbReference type="PROSITE" id="PS50879">
    <property type="entry name" value="RNASE_H_1"/>
    <property type="match status" value="1"/>
</dbReference>
<keyword evidence="6" id="KW-1185">Reference proteome</keyword>
<dbReference type="GO" id="GO:0004523">
    <property type="term" value="F:RNA-DNA hybrid ribonuclease activity"/>
    <property type="evidence" value="ECO:0007669"/>
    <property type="project" value="InterPro"/>
</dbReference>
<evidence type="ECO:0000313" key="6">
    <source>
        <dbReference type="Proteomes" id="UP001152797"/>
    </source>
</evidence>
<dbReference type="Proteomes" id="UP001152797">
    <property type="component" value="Unassembled WGS sequence"/>
</dbReference>
<evidence type="ECO:0000259" key="3">
    <source>
        <dbReference type="PROSITE" id="PS50879"/>
    </source>
</evidence>
<proteinExistence type="predicted"/>
<evidence type="ECO:0000256" key="1">
    <source>
        <dbReference type="SAM" id="MobiDB-lite"/>
    </source>
</evidence>
<dbReference type="Gene3D" id="3.30.420.10">
    <property type="entry name" value="Ribonuclease H-like superfamily/Ribonuclease H"/>
    <property type="match status" value="1"/>
</dbReference>
<dbReference type="EMBL" id="CAMXCT030006755">
    <property type="protein sequence ID" value="CAL4806823.1"/>
    <property type="molecule type" value="Genomic_DNA"/>
</dbReference>
<feature type="region of interest" description="Disordered" evidence="1">
    <location>
        <begin position="546"/>
        <end position="571"/>
    </location>
</feature>
<feature type="domain" description="RNase H type-1" evidence="3">
    <location>
        <begin position="621"/>
        <end position="776"/>
    </location>
</feature>
<gene>
    <name evidence="4" type="ORF">C1SCF055_LOCUS44006</name>
</gene>
<evidence type="ECO:0000313" key="5">
    <source>
        <dbReference type="EMBL" id="CAL1172886.1"/>
    </source>
</evidence>
<dbReference type="InterPro" id="IPR002156">
    <property type="entry name" value="RNaseH_domain"/>
</dbReference>
<comment type="caution">
    <text evidence="4">The sequence shown here is derived from an EMBL/GenBank/DDBJ whole genome shotgun (WGS) entry which is preliminary data.</text>
</comment>
<dbReference type="InterPro" id="IPR000477">
    <property type="entry name" value="RT_dom"/>
</dbReference>
<dbReference type="PROSITE" id="PS50878">
    <property type="entry name" value="RT_POL"/>
    <property type="match status" value="1"/>
</dbReference>
<feature type="domain" description="Reverse transcriptase" evidence="2">
    <location>
        <begin position="1148"/>
        <end position="1437"/>
    </location>
</feature>
<reference evidence="4" key="1">
    <citation type="submission" date="2022-10" db="EMBL/GenBank/DDBJ databases">
        <authorList>
            <person name="Chen Y."/>
            <person name="Dougan E. K."/>
            <person name="Chan C."/>
            <person name="Rhodes N."/>
            <person name="Thang M."/>
        </authorList>
    </citation>
    <scope>NUCLEOTIDE SEQUENCE</scope>
</reference>
<accession>A0A9P1GRI6</accession>
<reference evidence="5" key="2">
    <citation type="submission" date="2024-04" db="EMBL/GenBank/DDBJ databases">
        <authorList>
            <person name="Chen Y."/>
            <person name="Shah S."/>
            <person name="Dougan E. K."/>
            <person name="Thang M."/>
            <person name="Chan C."/>
        </authorList>
    </citation>
    <scope>NUCLEOTIDE SEQUENCE [LARGE SCALE GENOMIC DNA]</scope>
</reference>
<dbReference type="Pfam" id="PF00075">
    <property type="entry name" value="RNase_H"/>
    <property type="match status" value="1"/>
</dbReference>
<protein>
    <submittedName>
        <fullName evidence="4">Uncharacterized protein</fullName>
    </submittedName>
</protein>
<dbReference type="OrthoDB" id="492977at2759"/>
<evidence type="ECO:0000313" key="4">
    <source>
        <dbReference type="EMBL" id="CAI4019511.1"/>
    </source>
</evidence>
<dbReference type="SUPFAM" id="SSF53098">
    <property type="entry name" value="Ribonuclease H-like"/>
    <property type="match status" value="1"/>
</dbReference>
<organism evidence="4">
    <name type="scientific">Cladocopium goreaui</name>
    <dbReference type="NCBI Taxonomy" id="2562237"/>
    <lineage>
        <taxon>Eukaryota</taxon>
        <taxon>Sar</taxon>
        <taxon>Alveolata</taxon>
        <taxon>Dinophyceae</taxon>
        <taxon>Suessiales</taxon>
        <taxon>Symbiodiniaceae</taxon>
        <taxon>Cladocopium</taxon>
    </lineage>
</organism>
<evidence type="ECO:0000259" key="2">
    <source>
        <dbReference type="PROSITE" id="PS50878"/>
    </source>
</evidence>
<dbReference type="GO" id="GO:0003676">
    <property type="term" value="F:nucleic acid binding"/>
    <property type="evidence" value="ECO:0007669"/>
    <property type="project" value="InterPro"/>
</dbReference>
<dbReference type="InterPro" id="IPR036397">
    <property type="entry name" value="RNaseH_sf"/>
</dbReference>